<dbReference type="Gene3D" id="1.10.101.10">
    <property type="entry name" value="PGBD-like superfamily/PGBD"/>
    <property type="match status" value="2"/>
</dbReference>
<evidence type="ECO:0000313" key="5">
    <source>
        <dbReference type="Proteomes" id="UP000281094"/>
    </source>
</evidence>
<feature type="domain" description="Peptidoglycan binding-like" evidence="3">
    <location>
        <begin position="214"/>
        <end position="268"/>
    </location>
</feature>
<feature type="compositionally biased region" description="Basic and acidic residues" evidence="1">
    <location>
        <begin position="262"/>
        <end position="275"/>
    </location>
</feature>
<reference evidence="4 5" key="1">
    <citation type="submission" date="2018-10" db="EMBL/GenBank/DDBJ databases">
        <title>Notoacmeibacter sp. M2BS9Y-3-1, whole genome shotgun sequence.</title>
        <authorList>
            <person name="Tuo L."/>
        </authorList>
    </citation>
    <scope>NUCLEOTIDE SEQUENCE [LARGE SCALE GENOMIC DNA]</scope>
    <source>
        <strain evidence="4 5">M2BS9Y-3-1</strain>
    </source>
</reference>
<evidence type="ECO:0000259" key="3">
    <source>
        <dbReference type="Pfam" id="PF01471"/>
    </source>
</evidence>
<keyword evidence="2" id="KW-0812">Transmembrane</keyword>
<feature type="domain" description="Peptidoglycan binding-like" evidence="3">
    <location>
        <begin position="120"/>
        <end position="173"/>
    </location>
</feature>
<sequence length="275" mass="29343">MPDPMKAQSNRTMIVSNAARRNDRRSGRVMRILQKTGRYGVAFFVANPVLVTAGVVVGTLTILVTANTLEQAGQHPSPFFQTRPQPATANRTDHSAVASWQGGSDRKHATAATTVAPGDPDLARVQSVLKDLDLYEGDIDGLEGPRTSAAIQRYQEILGLPATGKVDAAMRRSLGSAMGNKVAVSAPPLPKSAPGFNGHETPDDAMATGSIGDKSVYQLQEALVHFGFHELTVDGVWGGQTAKALSTFQRIEGLAETGEPDEATKARLRDRGFLR</sequence>
<feature type="region of interest" description="Disordered" evidence="1">
    <location>
        <begin position="256"/>
        <end position="275"/>
    </location>
</feature>
<dbReference type="Pfam" id="PF01471">
    <property type="entry name" value="PG_binding_1"/>
    <property type="match status" value="2"/>
</dbReference>
<dbReference type="InterPro" id="IPR002477">
    <property type="entry name" value="Peptidoglycan-bd-like"/>
</dbReference>
<gene>
    <name evidence="4" type="ORF">D8780_04175</name>
</gene>
<accession>A0A3L7JGB4</accession>
<evidence type="ECO:0000313" key="4">
    <source>
        <dbReference type="EMBL" id="RLQ87522.1"/>
    </source>
</evidence>
<keyword evidence="2" id="KW-1133">Transmembrane helix</keyword>
<name>A0A3L7JGB4_9HYPH</name>
<organism evidence="4 5">
    <name type="scientific">Notoacmeibacter ruber</name>
    <dbReference type="NCBI Taxonomy" id="2670375"/>
    <lineage>
        <taxon>Bacteria</taxon>
        <taxon>Pseudomonadati</taxon>
        <taxon>Pseudomonadota</taxon>
        <taxon>Alphaproteobacteria</taxon>
        <taxon>Hyphomicrobiales</taxon>
        <taxon>Notoacmeibacteraceae</taxon>
        <taxon>Notoacmeibacter</taxon>
    </lineage>
</organism>
<dbReference type="AlphaFoldDB" id="A0A3L7JGB4"/>
<keyword evidence="5" id="KW-1185">Reference proteome</keyword>
<dbReference type="EMBL" id="RCWN01000001">
    <property type="protein sequence ID" value="RLQ87522.1"/>
    <property type="molecule type" value="Genomic_DNA"/>
</dbReference>
<feature type="region of interest" description="Disordered" evidence="1">
    <location>
        <begin position="99"/>
        <end position="118"/>
    </location>
</feature>
<dbReference type="InterPro" id="IPR036366">
    <property type="entry name" value="PGBDSf"/>
</dbReference>
<evidence type="ECO:0000256" key="2">
    <source>
        <dbReference type="SAM" id="Phobius"/>
    </source>
</evidence>
<protein>
    <submittedName>
        <fullName evidence="4">Peptidoglycan-binding protein</fullName>
    </submittedName>
</protein>
<dbReference type="InterPro" id="IPR036365">
    <property type="entry name" value="PGBD-like_sf"/>
</dbReference>
<feature type="transmembrane region" description="Helical" evidence="2">
    <location>
        <begin position="39"/>
        <end position="64"/>
    </location>
</feature>
<keyword evidence="2" id="KW-0472">Membrane</keyword>
<comment type="caution">
    <text evidence="4">The sequence shown here is derived from an EMBL/GenBank/DDBJ whole genome shotgun (WGS) entry which is preliminary data.</text>
</comment>
<dbReference type="SUPFAM" id="SSF47090">
    <property type="entry name" value="PGBD-like"/>
    <property type="match status" value="2"/>
</dbReference>
<evidence type="ECO:0000256" key="1">
    <source>
        <dbReference type="SAM" id="MobiDB-lite"/>
    </source>
</evidence>
<dbReference type="Proteomes" id="UP000281094">
    <property type="component" value="Unassembled WGS sequence"/>
</dbReference>
<proteinExistence type="predicted"/>